<dbReference type="EMBL" id="NMUH01002454">
    <property type="protein sequence ID" value="MQM00080.1"/>
    <property type="molecule type" value="Genomic_DNA"/>
</dbReference>
<evidence type="ECO:0000313" key="2">
    <source>
        <dbReference type="EMBL" id="MQM00080.1"/>
    </source>
</evidence>
<protein>
    <submittedName>
        <fullName evidence="2">Uncharacterized protein</fullName>
    </submittedName>
</protein>
<accession>A0A843WAJ2</accession>
<evidence type="ECO:0000256" key="1">
    <source>
        <dbReference type="SAM" id="MobiDB-lite"/>
    </source>
</evidence>
<comment type="caution">
    <text evidence="2">The sequence shown here is derived from an EMBL/GenBank/DDBJ whole genome shotgun (WGS) entry which is preliminary data.</text>
</comment>
<organism evidence="2 3">
    <name type="scientific">Colocasia esculenta</name>
    <name type="common">Wild taro</name>
    <name type="synonym">Arum esculentum</name>
    <dbReference type="NCBI Taxonomy" id="4460"/>
    <lineage>
        <taxon>Eukaryota</taxon>
        <taxon>Viridiplantae</taxon>
        <taxon>Streptophyta</taxon>
        <taxon>Embryophyta</taxon>
        <taxon>Tracheophyta</taxon>
        <taxon>Spermatophyta</taxon>
        <taxon>Magnoliopsida</taxon>
        <taxon>Liliopsida</taxon>
        <taxon>Araceae</taxon>
        <taxon>Aroideae</taxon>
        <taxon>Colocasieae</taxon>
        <taxon>Colocasia</taxon>
    </lineage>
</organism>
<feature type="compositionally biased region" description="Basic and acidic residues" evidence="1">
    <location>
        <begin position="85"/>
        <end position="112"/>
    </location>
</feature>
<dbReference type="Proteomes" id="UP000652761">
    <property type="component" value="Unassembled WGS sequence"/>
</dbReference>
<name>A0A843WAJ2_COLES</name>
<sequence>MYTDNAYVDGKVLQGTLNVIGRLPMTPEKRLKAVLQSWVEVRENIDDPVFYPIDTRAEGILDGDEPKDLEFRVPAKEPSASPQSSKEKQLEIVEGTEKQFELEPPRYSKSDNRSVTPKIVKPPPSLRRTTSGIYMIERASDVVRDDSTIEKMGKIYARRMSREK</sequence>
<evidence type="ECO:0000313" key="3">
    <source>
        <dbReference type="Proteomes" id="UP000652761"/>
    </source>
</evidence>
<feature type="region of interest" description="Disordered" evidence="1">
    <location>
        <begin position="75"/>
        <end position="127"/>
    </location>
</feature>
<proteinExistence type="predicted"/>
<gene>
    <name evidence="2" type="ORF">Taro_032809</name>
</gene>
<reference evidence="2" key="1">
    <citation type="submission" date="2017-07" db="EMBL/GenBank/DDBJ databases">
        <title>Taro Niue Genome Assembly and Annotation.</title>
        <authorList>
            <person name="Atibalentja N."/>
            <person name="Keating K."/>
            <person name="Fields C.J."/>
        </authorList>
    </citation>
    <scope>NUCLEOTIDE SEQUENCE</scope>
    <source>
        <strain evidence="2">Niue_2</strain>
        <tissue evidence="2">Leaf</tissue>
    </source>
</reference>
<keyword evidence="3" id="KW-1185">Reference proteome</keyword>
<dbReference type="AlphaFoldDB" id="A0A843WAJ2"/>